<dbReference type="OrthoDB" id="5046242at2759"/>
<name>G0MP81_CAEBE</name>
<dbReference type="Pfam" id="PF01593">
    <property type="entry name" value="Amino_oxidase"/>
    <property type="match status" value="1"/>
</dbReference>
<dbReference type="STRING" id="135651.G0MP81"/>
<feature type="domain" description="Amine oxidase" evidence="1">
    <location>
        <begin position="11"/>
        <end position="450"/>
    </location>
</feature>
<sequence>MSVAIIGAGSAGLRAAQRLEELGISYTVFEGSNRIGGRIYPFSYQNGFLQYGAEYVNGVDNEIYNIAKKNGLLSETEIDEDGYETVVNGKEVNDKLYEIWDKFESSTNEKLERDGANKKLSYQNVSQRIDLYFDAFIKAQKFTQSEQTIMENMNVLFKNQFQLEWSSPANDLCLKNFDIWDSGMDVDVEATLNQYGFKSILDELASKVPQNKIKLSSKVVNIDYSGSKVKVLLSNGQSSLFDSVIVTSSLGYLKQNKNTMFTPALPAQKAAAIDRFGFGSNMKVFLEYAQPWWPRRMSTVQISGRVGKVGTAPSLEDDLMVFQPSLWAKNVLVAWVAGNGPKEISKLSDSQLIAVLNNHLTTQLKDVYSVTKIQRIYRHNWISDEFALGSYSYISNKTCQSNTDDIKLMRDPVLINRRPVICFAGEHTDSEMYQTVVGAARSGLQEADRIAKYYSSL</sequence>
<dbReference type="Gene3D" id="3.90.660.10">
    <property type="match status" value="1"/>
</dbReference>
<dbReference type="EMBL" id="GL379804">
    <property type="protein sequence ID" value="EGT39113.1"/>
    <property type="molecule type" value="Genomic_DNA"/>
</dbReference>
<evidence type="ECO:0000313" key="3">
    <source>
        <dbReference type="Proteomes" id="UP000008068"/>
    </source>
</evidence>
<dbReference type="AlphaFoldDB" id="G0MP81"/>
<dbReference type="InterPro" id="IPR036188">
    <property type="entry name" value="FAD/NAD-bd_sf"/>
</dbReference>
<keyword evidence="3" id="KW-1185">Reference proteome</keyword>
<dbReference type="InterPro" id="IPR050281">
    <property type="entry name" value="Flavin_monoamine_oxidase"/>
</dbReference>
<evidence type="ECO:0000259" key="1">
    <source>
        <dbReference type="Pfam" id="PF01593"/>
    </source>
</evidence>
<dbReference type="InParanoid" id="G0MP81"/>
<gene>
    <name evidence="2" type="ORF">CAEBREN_00663</name>
</gene>
<dbReference type="PANTHER" id="PTHR10742">
    <property type="entry name" value="FLAVIN MONOAMINE OXIDASE"/>
    <property type="match status" value="1"/>
</dbReference>
<dbReference type="FunCoup" id="G0MP81">
    <property type="interactions" value="1409"/>
</dbReference>
<evidence type="ECO:0000313" key="2">
    <source>
        <dbReference type="EMBL" id="EGT39113.1"/>
    </source>
</evidence>
<proteinExistence type="predicted"/>
<protein>
    <recommendedName>
        <fullName evidence="1">Amine oxidase domain-containing protein</fullName>
    </recommendedName>
</protein>
<dbReference type="InterPro" id="IPR002937">
    <property type="entry name" value="Amino_oxidase"/>
</dbReference>
<organism evidence="3">
    <name type="scientific">Caenorhabditis brenneri</name>
    <name type="common">Nematode worm</name>
    <dbReference type="NCBI Taxonomy" id="135651"/>
    <lineage>
        <taxon>Eukaryota</taxon>
        <taxon>Metazoa</taxon>
        <taxon>Ecdysozoa</taxon>
        <taxon>Nematoda</taxon>
        <taxon>Chromadorea</taxon>
        <taxon>Rhabditida</taxon>
        <taxon>Rhabditina</taxon>
        <taxon>Rhabditomorpha</taxon>
        <taxon>Rhabditoidea</taxon>
        <taxon>Rhabditidae</taxon>
        <taxon>Peloderinae</taxon>
        <taxon>Caenorhabditis</taxon>
    </lineage>
</organism>
<dbReference type="eggNOG" id="KOG0685">
    <property type="taxonomic scope" value="Eukaryota"/>
</dbReference>
<dbReference type="HOGENOM" id="CLU_004498_2_3_1"/>
<reference evidence="3" key="1">
    <citation type="submission" date="2011-07" db="EMBL/GenBank/DDBJ databases">
        <authorList>
            <consortium name="Caenorhabditis brenneri Sequencing and Analysis Consortium"/>
            <person name="Wilson R.K."/>
        </authorList>
    </citation>
    <scope>NUCLEOTIDE SEQUENCE [LARGE SCALE GENOMIC DNA]</scope>
    <source>
        <strain evidence="3">PB2801</strain>
    </source>
</reference>
<dbReference type="PANTHER" id="PTHR10742:SF407">
    <property type="entry name" value="AMINE OXIDASE DOMAIN-CONTAINING PROTEIN"/>
    <property type="match status" value="1"/>
</dbReference>
<dbReference type="Proteomes" id="UP000008068">
    <property type="component" value="Unassembled WGS sequence"/>
</dbReference>
<dbReference type="GO" id="GO:0046592">
    <property type="term" value="F:polyamine oxidase activity"/>
    <property type="evidence" value="ECO:0007669"/>
    <property type="project" value="TreeGrafter"/>
</dbReference>
<dbReference type="OMA" id="EFFDNYQ"/>
<accession>G0MP81</accession>
<dbReference type="Gene3D" id="3.50.50.60">
    <property type="entry name" value="FAD/NAD(P)-binding domain"/>
    <property type="match status" value="1"/>
</dbReference>
<dbReference type="PRINTS" id="PR00420">
    <property type="entry name" value="RNGMNOXGNASE"/>
</dbReference>
<dbReference type="SUPFAM" id="SSF51905">
    <property type="entry name" value="FAD/NAD(P)-binding domain"/>
    <property type="match status" value="1"/>
</dbReference>
<dbReference type="SUPFAM" id="SSF54373">
    <property type="entry name" value="FAD-linked reductases, C-terminal domain"/>
    <property type="match status" value="1"/>
</dbReference>